<evidence type="ECO:0000313" key="3">
    <source>
        <dbReference type="Proteomes" id="UP001596067"/>
    </source>
</evidence>
<evidence type="ECO:0000313" key="2">
    <source>
        <dbReference type="EMBL" id="MFC5886790.1"/>
    </source>
</evidence>
<evidence type="ECO:0000256" key="1">
    <source>
        <dbReference type="SAM" id="MobiDB-lite"/>
    </source>
</evidence>
<name>A0ABW1EYN8_9ACTN</name>
<organism evidence="2 3">
    <name type="scientific">Kitasatospora aburaviensis</name>
    <dbReference type="NCBI Taxonomy" id="67265"/>
    <lineage>
        <taxon>Bacteria</taxon>
        <taxon>Bacillati</taxon>
        <taxon>Actinomycetota</taxon>
        <taxon>Actinomycetes</taxon>
        <taxon>Kitasatosporales</taxon>
        <taxon>Streptomycetaceae</taxon>
        <taxon>Kitasatospora</taxon>
    </lineage>
</organism>
<keyword evidence="3" id="KW-1185">Reference proteome</keyword>
<sequence>MTEPDPHPDQTSKAVTAPTDPMPAAVGQGAWPVMDLAVRDQANALAGFVRDRATEVSRIGNLSLTDTVVSMLMKAAYALGQIDAGLAHGDVELVTRQLNFLIEQADTWRDHPDNPNAAHRAWHRVGTDAS</sequence>
<dbReference type="RefSeq" id="WP_345330711.1">
    <property type="nucleotide sequence ID" value="NZ_BAAAVH010000123.1"/>
</dbReference>
<proteinExistence type="predicted"/>
<accession>A0ABW1EYN8</accession>
<gene>
    <name evidence="2" type="ORF">ACFP0N_17630</name>
</gene>
<feature type="compositionally biased region" description="Basic and acidic residues" evidence="1">
    <location>
        <begin position="1"/>
        <end position="10"/>
    </location>
</feature>
<dbReference type="Proteomes" id="UP001596067">
    <property type="component" value="Unassembled WGS sequence"/>
</dbReference>
<dbReference type="EMBL" id="JBHSOD010000020">
    <property type="protein sequence ID" value="MFC5886790.1"/>
    <property type="molecule type" value="Genomic_DNA"/>
</dbReference>
<comment type="caution">
    <text evidence="2">The sequence shown here is derived from an EMBL/GenBank/DDBJ whole genome shotgun (WGS) entry which is preliminary data.</text>
</comment>
<protein>
    <submittedName>
        <fullName evidence="2">Uncharacterized protein</fullName>
    </submittedName>
</protein>
<reference evidence="3" key="1">
    <citation type="journal article" date="2019" name="Int. J. Syst. Evol. Microbiol.">
        <title>The Global Catalogue of Microorganisms (GCM) 10K type strain sequencing project: providing services to taxonomists for standard genome sequencing and annotation.</title>
        <authorList>
            <consortium name="The Broad Institute Genomics Platform"/>
            <consortium name="The Broad Institute Genome Sequencing Center for Infectious Disease"/>
            <person name="Wu L."/>
            <person name="Ma J."/>
        </authorList>
    </citation>
    <scope>NUCLEOTIDE SEQUENCE [LARGE SCALE GENOMIC DNA]</scope>
    <source>
        <strain evidence="3">CGMCC 4.1469</strain>
    </source>
</reference>
<feature type="region of interest" description="Disordered" evidence="1">
    <location>
        <begin position="1"/>
        <end position="22"/>
    </location>
</feature>